<dbReference type="AlphaFoldDB" id="A0A834NDQ6"/>
<evidence type="ECO:0000313" key="1">
    <source>
        <dbReference type="EMBL" id="KAF7403683.1"/>
    </source>
</evidence>
<dbReference type="Proteomes" id="UP000617340">
    <property type="component" value="Unassembled WGS sequence"/>
</dbReference>
<accession>A0A834NDQ6</accession>
<name>A0A834NDQ6_VESGE</name>
<dbReference type="EMBL" id="JACSDZ010000005">
    <property type="protein sequence ID" value="KAF7403683.1"/>
    <property type="molecule type" value="Genomic_DNA"/>
</dbReference>
<reference evidence="1" key="1">
    <citation type="journal article" date="2020" name="G3 (Bethesda)">
        <title>High-Quality Assemblies for Three Invasive Social Wasps from the &lt;i&gt;Vespula&lt;/i&gt; Genus.</title>
        <authorList>
            <person name="Harrop T.W.R."/>
            <person name="Guhlin J."/>
            <person name="McLaughlin G.M."/>
            <person name="Permina E."/>
            <person name="Stockwell P."/>
            <person name="Gilligan J."/>
            <person name="Le Lec M.F."/>
            <person name="Gruber M.A.M."/>
            <person name="Quinn O."/>
            <person name="Lovegrove M."/>
            <person name="Duncan E.J."/>
            <person name="Remnant E.J."/>
            <person name="Van Eeckhoven J."/>
            <person name="Graham B."/>
            <person name="Knapp R.A."/>
            <person name="Langford K.W."/>
            <person name="Kronenberg Z."/>
            <person name="Press M.O."/>
            <person name="Eacker S.M."/>
            <person name="Wilson-Rankin E.E."/>
            <person name="Purcell J."/>
            <person name="Lester P.J."/>
            <person name="Dearden P.K."/>
        </authorList>
    </citation>
    <scope>NUCLEOTIDE SEQUENCE</scope>
    <source>
        <strain evidence="1">Linc-1</strain>
    </source>
</reference>
<sequence>MEDALSDIKVELRDGKTRSNLLETPQIRVCVEGRESESIEVVWRRVDAQKDRVRKSRGFAYVKGVRCELSRTCTADLWRRMRIYQARSVTIQGWAQGFGIKDAADHIKAREYL</sequence>
<evidence type="ECO:0000313" key="2">
    <source>
        <dbReference type="Proteomes" id="UP000617340"/>
    </source>
</evidence>
<keyword evidence="2" id="KW-1185">Reference proteome</keyword>
<comment type="caution">
    <text evidence="1">The sequence shown here is derived from an EMBL/GenBank/DDBJ whole genome shotgun (WGS) entry which is preliminary data.</text>
</comment>
<organism evidence="1 2">
    <name type="scientific">Vespula germanica</name>
    <name type="common">German yellow jacket</name>
    <name type="synonym">Paravespula germanica</name>
    <dbReference type="NCBI Taxonomy" id="30212"/>
    <lineage>
        <taxon>Eukaryota</taxon>
        <taxon>Metazoa</taxon>
        <taxon>Ecdysozoa</taxon>
        <taxon>Arthropoda</taxon>
        <taxon>Hexapoda</taxon>
        <taxon>Insecta</taxon>
        <taxon>Pterygota</taxon>
        <taxon>Neoptera</taxon>
        <taxon>Endopterygota</taxon>
        <taxon>Hymenoptera</taxon>
        <taxon>Apocrita</taxon>
        <taxon>Aculeata</taxon>
        <taxon>Vespoidea</taxon>
        <taxon>Vespidae</taxon>
        <taxon>Vespinae</taxon>
        <taxon>Vespula</taxon>
    </lineage>
</organism>
<gene>
    <name evidence="1" type="ORF">HZH68_006477</name>
</gene>
<proteinExistence type="predicted"/>
<protein>
    <submittedName>
        <fullName evidence="1">Uncharacterized protein</fullName>
    </submittedName>
</protein>